<dbReference type="InterPro" id="IPR036641">
    <property type="entry name" value="HPT_dom_sf"/>
</dbReference>
<keyword evidence="6" id="KW-1185">Reference proteome</keyword>
<feature type="transmembrane region" description="Helical" evidence="3">
    <location>
        <begin position="235"/>
        <end position="257"/>
    </location>
</feature>
<comment type="caution">
    <text evidence="5">The sequence shown here is derived from an EMBL/GenBank/DDBJ whole genome shotgun (WGS) entry which is preliminary data.</text>
</comment>
<dbReference type="SUPFAM" id="SSF47226">
    <property type="entry name" value="Histidine-containing phosphotransfer domain, HPT domain"/>
    <property type="match status" value="1"/>
</dbReference>
<keyword evidence="3" id="KW-0472">Membrane</keyword>
<dbReference type="SMART" id="SM00073">
    <property type="entry name" value="HPT"/>
    <property type="match status" value="1"/>
</dbReference>
<accession>A0A1E5D9G2</accession>
<dbReference type="CDD" id="cd00088">
    <property type="entry name" value="HPT"/>
    <property type="match status" value="1"/>
</dbReference>
<evidence type="ECO:0000256" key="3">
    <source>
        <dbReference type="SAM" id="Phobius"/>
    </source>
</evidence>
<dbReference type="GO" id="GO:0000160">
    <property type="term" value="P:phosphorelay signal transduction system"/>
    <property type="evidence" value="ECO:0007669"/>
    <property type="project" value="UniProtKB-KW"/>
</dbReference>
<dbReference type="PROSITE" id="PS50894">
    <property type="entry name" value="HPT"/>
    <property type="match status" value="1"/>
</dbReference>
<dbReference type="Gene3D" id="1.20.120.160">
    <property type="entry name" value="HPT domain"/>
    <property type="match status" value="1"/>
</dbReference>
<name>A0A1E5D9G2_9VIBR</name>
<sequence>MQRQMGYSLQFKIILVTLVLWGISSVFLVLQSRTAHQNLVAVEELGNRVNDLRSTLYFPEPFRAVQVDDIALDVQLIYSLRLQVESNFKSKPFLPDVNQLLYVTDRFLEDVRDFLSVEIKVKNLAQDINESRAHSDNSEQVVNLYNEISAYTFQALYAESQSNSEIYRAFDRILIASQALDQDERKQLQVQLSSASVLLSEYAQVNYYVEKLIKHSVHDQLSALEDELHDMQGMYMMLAIVLSFIALSMLTFIRFFVQTSSESASAVQNGEHELIEGGDGEPLNDAEVMAFSEERATEAVRNTHDIDEPACHQPQSTDVLDSDVLGDSDQDRIEKQKAIDEPNASAVIDIEAMLATMNGDDESVAMLLEVFVQDHTNDAISLRELLDTDLEAAQRKAHSLKGVAGSLGAMPLREIATEIEIALKQSEPVSEAQLSTLSKALADAISATKEYLQLD</sequence>
<protein>
    <recommendedName>
        <fullName evidence="4">HPt domain-containing protein</fullName>
    </recommendedName>
</protein>
<dbReference type="InterPro" id="IPR008207">
    <property type="entry name" value="Sig_transdc_His_kin_Hpt_dom"/>
</dbReference>
<evidence type="ECO:0000256" key="2">
    <source>
        <dbReference type="PROSITE-ProRule" id="PRU00110"/>
    </source>
</evidence>
<feature type="domain" description="HPt" evidence="4">
    <location>
        <begin position="359"/>
        <end position="455"/>
    </location>
</feature>
<dbReference type="Proteomes" id="UP000094165">
    <property type="component" value="Unassembled WGS sequence"/>
</dbReference>
<dbReference type="Pfam" id="PF01627">
    <property type="entry name" value="Hpt"/>
    <property type="match status" value="1"/>
</dbReference>
<feature type="transmembrane region" description="Helical" evidence="3">
    <location>
        <begin position="12"/>
        <end position="30"/>
    </location>
</feature>
<reference evidence="5 6" key="1">
    <citation type="journal article" date="2012" name="Science">
        <title>Ecological populations of bacteria act as socially cohesive units of antibiotic production and resistance.</title>
        <authorList>
            <person name="Cordero O.X."/>
            <person name="Wildschutte H."/>
            <person name="Kirkup B."/>
            <person name="Proehl S."/>
            <person name="Ngo L."/>
            <person name="Hussain F."/>
            <person name="Le Roux F."/>
            <person name="Mincer T."/>
            <person name="Polz M.F."/>
        </authorList>
    </citation>
    <scope>NUCLEOTIDE SEQUENCE [LARGE SCALE GENOMIC DNA]</scope>
    <source>
        <strain evidence="5 6">FF-238</strain>
    </source>
</reference>
<keyword evidence="1" id="KW-0902">Two-component regulatory system</keyword>
<evidence type="ECO:0000313" key="6">
    <source>
        <dbReference type="Proteomes" id="UP000094165"/>
    </source>
</evidence>
<dbReference type="GO" id="GO:0004672">
    <property type="term" value="F:protein kinase activity"/>
    <property type="evidence" value="ECO:0007669"/>
    <property type="project" value="UniProtKB-ARBA"/>
</dbReference>
<dbReference type="AlphaFoldDB" id="A0A1E5D9G2"/>
<keyword evidence="2" id="KW-0597">Phosphoprotein</keyword>
<proteinExistence type="predicted"/>
<dbReference type="RefSeq" id="WP_017053606.1">
    <property type="nucleotide sequence ID" value="NZ_AJYW02000011.1"/>
</dbReference>
<dbReference type="EMBL" id="AJYW02000011">
    <property type="protein sequence ID" value="OEE80153.1"/>
    <property type="molecule type" value="Genomic_DNA"/>
</dbReference>
<keyword evidence="3" id="KW-1133">Transmembrane helix</keyword>
<evidence type="ECO:0000259" key="4">
    <source>
        <dbReference type="PROSITE" id="PS50894"/>
    </source>
</evidence>
<keyword evidence="3" id="KW-0812">Transmembrane</keyword>
<feature type="modified residue" description="Phosphohistidine" evidence="2">
    <location>
        <position position="398"/>
    </location>
</feature>
<organism evidence="5 6">
    <name type="scientific">Vibrio genomosp. F6 str. FF-238</name>
    <dbReference type="NCBI Taxonomy" id="1191298"/>
    <lineage>
        <taxon>Bacteria</taxon>
        <taxon>Pseudomonadati</taxon>
        <taxon>Pseudomonadota</taxon>
        <taxon>Gammaproteobacteria</taxon>
        <taxon>Vibrionales</taxon>
        <taxon>Vibrionaceae</taxon>
        <taxon>Vibrio</taxon>
    </lineage>
</organism>
<evidence type="ECO:0000313" key="5">
    <source>
        <dbReference type="EMBL" id="OEE80153.1"/>
    </source>
</evidence>
<gene>
    <name evidence="5" type="ORF">A130_10545</name>
</gene>
<evidence type="ECO:0000256" key="1">
    <source>
        <dbReference type="ARBA" id="ARBA00023012"/>
    </source>
</evidence>